<accession>A0A2N5UED2</accession>
<dbReference type="Proteomes" id="UP000235388">
    <property type="component" value="Unassembled WGS sequence"/>
</dbReference>
<protein>
    <submittedName>
        <fullName evidence="1">Uncharacterized protein</fullName>
    </submittedName>
</protein>
<organism evidence="1 2">
    <name type="scientific">Puccinia coronata f. sp. avenae</name>
    <dbReference type="NCBI Taxonomy" id="200324"/>
    <lineage>
        <taxon>Eukaryota</taxon>
        <taxon>Fungi</taxon>
        <taxon>Dikarya</taxon>
        <taxon>Basidiomycota</taxon>
        <taxon>Pucciniomycotina</taxon>
        <taxon>Pucciniomycetes</taxon>
        <taxon>Pucciniales</taxon>
        <taxon>Pucciniaceae</taxon>
        <taxon>Puccinia</taxon>
    </lineage>
</organism>
<name>A0A2N5UED2_9BASI</name>
<evidence type="ECO:0000313" key="1">
    <source>
        <dbReference type="EMBL" id="PLW36088.1"/>
    </source>
</evidence>
<dbReference type="EMBL" id="PGCJ01000245">
    <property type="protein sequence ID" value="PLW36088.1"/>
    <property type="molecule type" value="Genomic_DNA"/>
</dbReference>
<comment type="caution">
    <text evidence="1">The sequence shown here is derived from an EMBL/GenBank/DDBJ whole genome shotgun (WGS) entry which is preliminary data.</text>
</comment>
<sequence>MVYRIGRNDRLGLPMGPAATLRPCRSGVVGYRGRDDLNARSGRAPELVVRPLSGWNAQGVYSELSESSRRVGMCLKLHGGTIPKSGGRRQSYRRPPVALMTATSGIEVIATPVAYNTTPARSQGRCRPHRQP</sequence>
<proteinExistence type="predicted"/>
<evidence type="ECO:0000313" key="2">
    <source>
        <dbReference type="Proteomes" id="UP000235388"/>
    </source>
</evidence>
<reference evidence="1 2" key="1">
    <citation type="submission" date="2017-11" db="EMBL/GenBank/DDBJ databases">
        <title>De novo assembly and phasing of dikaryotic genomes from two isolates of Puccinia coronata f. sp. avenae, the causal agent of oat crown rust.</title>
        <authorList>
            <person name="Miller M.E."/>
            <person name="Zhang Y."/>
            <person name="Omidvar V."/>
            <person name="Sperschneider J."/>
            <person name="Schwessinger B."/>
            <person name="Raley C."/>
            <person name="Palmer J.M."/>
            <person name="Garnica D."/>
            <person name="Upadhyaya N."/>
            <person name="Rathjen J."/>
            <person name="Taylor J.M."/>
            <person name="Park R.F."/>
            <person name="Dodds P.N."/>
            <person name="Hirsch C.D."/>
            <person name="Kianian S.F."/>
            <person name="Figueroa M."/>
        </authorList>
    </citation>
    <scope>NUCLEOTIDE SEQUENCE [LARGE SCALE GENOMIC DNA]</scope>
    <source>
        <strain evidence="1">12NC29</strain>
    </source>
</reference>
<keyword evidence="2" id="KW-1185">Reference proteome</keyword>
<gene>
    <name evidence="1" type="ORF">PCANC_18757</name>
</gene>
<dbReference type="AlphaFoldDB" id="A0A2N5UED2"/>